<evidence type="ECO:0000256" key="1">
    <source>
        <dbReference type="PROSITE-ProRule" id="PRU10141"/>
    </source>
</evidence>
<keyword evidence="1" id="KW-0067">ATP-binding</keyword>
<dbReference type="AlphaFoldDB" id="X6NH95"/>
<feature type="non-terminal residue" evidence="4">
    <location>
        <position position="153"/>
    </location>
</feature>
<name>X6NH95_RETFI</name>
<sequence>MTEPIFGKKRQRSDLIHEKESTSTDVLAVPPAKRSRLNEDRQELQASITNQKSEQASAAQEESEEEINQPHKVNSFNINNLSRFKRGKKKKTKKNKGWDGDIKKKELEGLDAYEKIDRLGEGTYGIVYKAKDRRNGKTVALKRTRETSDMEEG</sequence>
<dbReference type="Gene3D" id="3.30.200.20">
    <property type="entry name" value="Phosphorylase Kinase, domain 1"/>
    <property type="match status" value="1"/>
</dbReference>
<dbReference type="GO" id="GO:0004672">
    <property type="term" value="F:protein kinase activity"/>
    <property type="evidence" value="ECO:0007669"/>
    <property type="project" value="InterPro"/>
</dbReference>
<dbReference type="InterPro" id="IPR017441">
    <property type="entry name" value="Protein_kinase_ATP_BS"/>
</dbReference>
<comment type="caution">
    <text evidence="4">The sequence shown here is derived from an EMBL/GenBank/DDBJ whole genome shotgun (WGS) entry which is preliminary data.</text>
</comment>
<dbReference type="EMBL" id="ASPP01008741">
    <property type="protein sequence ID" value="ETO25109.1"/>
    <property type="molecule type" value="Genomic_DNA"/>
</dbReference>
<dbReference type="GO" id="GO:0005524">
    <property type="term" value="F:ATP binding"/>
    <property type="evidence" value="ECO:0007669"/>
    <property type="project" value="UniProtKB-UniRule"/>
</dbReference>
<dbReference type="Proteomes" id="UP000023152">
    <property type="component" value="Unassembled WGS sequence"/>
</dbReference>
<feature type="domain" description="Protein kinase" evidence="3">
    <location>
        <begin position="113"/>
        <end position="153"/>
    </location>
</feature>
<accession>X6NH95</accession>
<reference evidence="4 5" key="1">
    <citation type="journal article" date="2013" name="Curr. Biol.">
        <title>The Genome of the Foraminiferan Reticulomyxa filosa.</title>
        <authorList>
            <person name="Glockner G."/>
            <person name="Hulsmann N."/>
            <person name="Schleicher M."/>
            <person name="Noegel A.A."/>
            <person name="Eichinger L."/>
            <person name="Gallinger C."/>
            <person name="Pawlowski J."/>
            <person name="Sierra R."/>
            <person name="Euteneuer U."/>
            <person name="Pillet L."/>
            <person name="Moustafa A."/>
            <person name="Platzer M."/>
            <person name="Groth M."/>
            <person name="Szafranski K."/>
            <person name="Schliwa M."/>
        </authorList>
    </citation>
    <scope>NUCLEOTIDE SEQUENCE [LARGE SCALE GENOMIC DNA]</scope>
</reference>
<evidence type="ECO:0000256" key="2">
    <source>
        <dbReference type="SAM" id="MobiDB-lite"/>
    </source>
</evidence>
<dbReference type="PROSITE" id="PS00107">
    <property type="entry name" value="PROTEIN_KINASE_ATP"/>
    <property type="match status" value="1"/>
</dbReference>
<keyword evidence="5" id="KW-1185">Reference proteome</keyword>
<dbReference type="OrthoDB" id="1732493at2759"/>
<keyword evidence="4" id="KW-0418">Kinase</keyword>
<proteinExistence type="predicted"/>
<feature type="compositionally biased region" description="Basic and acidic residues" evidence="2">
    <location>
        <begin position="12"/>
        <end position="22"/>
    </location>
</feature>
<dbReference type="PROSITE" id="PS50011">
    <property type="entry name" value="PROTEIN_KINASE_DOM"/>
    <property type="match status" value="1"/>
</dbReference>
<feature type="region of interest" description="Disordered" evidence="2">
    <location>
        <begin position="1"/>
        <end position="104"/>
    </location>
</feature>
<gene>
    <name evidence="4" type="ORF">RFI_12035</name>
</gene>
<dbReference type="InterPro" id="IPR011009">
    <property type="entry name" value="Kinase-like_dom_sf"/>
</dbReference>
<feature type="compositionally biased region" description="Basic residues" evidence="2">
    <location>
        <begin position="83"/>
        <end position="95"/>
    </location>
</feature>
<evidence type="ECO:0000259" key="3">
    <source>
        <dbReference type="PROSITE" id="PS50011"/>
    </source>
</evidence>
<evidence type="ECO:0000313" key="5">
    <source>
        <dbReference type="Proteomes" id="UP000023152"/>
    </source>
</evidence>
<keyword evidence="4" id="KW-0808">Transferase</keyword>
<protein>
    <submittedName>
        <fullName evidence="4">Protein kinase family protein</fullName>
    </submittedName>
</protein>
<feature type="binding site" evidence="1">
    <location>
        <position position="142"/>
    </location>
    <ligand>
        <name>ATP</name>
        <dbReference type="ChEBI" id="CHEBI:30616"/>
    </ligand>
</feature>
<keyword evidence="1" id="KW-0547">Nucleotide-binding</keyword>
<dbReference type="InterPro" id="IPR000719">
    <property type="entry name" value="Prot_kinase_dom"/>
</dbReference>
<dbReference type="SUPFAM" id="SSF56112">
    <property type="entry name" value="Protein kinase-like (PK-like)"/>
    <property type="match status" value="1"/>
</dbReference>
<evidence type="ECO:0000313" key="4">
    <source>
        <dbReference type="EMBL" id="ETO25109.1"/>
    </source>
</evidence>
<organism evidence="4 5">
    <name type="scientific">Reticulomyxa filosa</name>
    <dbReference type="NCBI Taxonomy" id="46433"/>
    <lineage>
        <taxon>Eukaryota</taxon>
        <taxon>Sar</taxon>
        <taxon>Rhizaria</taxon>
        <taxon>Retaria</taxon>
        <taxon>Foraminifera</taxon>
        <taxon>Monothalamids</taxon>
        <taxon>Reticulomyxidae</taxon>
        <taxon>Reticulomyxa</taxon>
    </lineage>
</organism>
<feature type="compositionally biased region" description="Polar residues" evidence="2">
    <location>
        <begin position="71"/>
        <end position="82"/>
    </location>
</feature>